<evidence type="ECO:0000259" key="4">
    <source>
        <dbReference type="Pfam" id="PF13439"/>
    </source>
</evidence>
<evidence type="ECO:0000313" key="6">
    <source>
        <dbReference type="Proteomes" id="UP000254134"/>
    </source>
</evidence>
<evidence type="ECO:0000313" key="5">
    <source>
        <dbReference type="EMBL" id="RDI74309.1"/>
    </source>
</evidence>
<reference evidence="5 6" key="1">
    <citation type="submission" date="2018-07" db="EMBL/GenBank/DDBJ databases">
        <title>High-quality-draft genome sequence of Gaiella occulta.</title>
        <authorList>
            <person name="Severino R."/>
            <person name="Froufe H.J.C."/>
            <person name="Rainey F.A."/>
            <person name="Barroso C."/>
            <person name="Albuquerque L."/>
            <person name="Lobo-Da-Cunha A."/>
            <person name="Da Costa M.S."/>
            <person name="Egas C."/>
        </authorList>
    </citation>
    <scope>NUCLEOTIDE SEQUENCE [LARGE SCALE GENOMIC DNA]</scope>
    <source>
        <strain evidence="5 6">F2-233</strain>
    </source>
</reference>
<feature type="domain" description="Glycosyl transferase family 1" evidence="3">
    <location>
        <begin position="167"/>
        <end position="303"/>
    </location>
</feature>
<keyword evidence="2 5" id="KW-0808">Transferase</keyword>
<dbReference type="RefSeq" id="WP_181813533.1">
    <property type="nucleotide sequence ID" value="NZ_QQZY01000004.1"/>
</dbReference>
<keyword evidence="1" id="KW-0328">Glycosyltransferase</keyword>
<dbReference type="GO" id="GO:0016757">
    <property type="term" value="F:glycosyltransferase activity"/>
    <property type="evidence" value="ECO:0007669"/>
    <property type="project" value="UniProtKB-KW"/>
</dbReference>
<dbReference type="InterPro" id="IPR028098">
    <property type="entry name" value="Glyco_trans_4-like_N"/>
</dbReference>
<dbReference type="AlphaFoldDB" id="A0A7M2YXK3"/>
<dbReference type="SUPFAM" id="SSF53756">
    <property type="entry name" value="UDP-Glycosyltransferase/glycogen phosphorylase"/>
    <property type="match status" value="1"/>
</dbReference>
<sequence length="329" mass="35548">MRVGIDVAPLQQDAAGTSRWIRGLLGELEKRDGLELRRLTWGGPGRWTAVARDVLWYPVLLPRAARRAGIDVLHCTIFRAPRRSRAPVVVTVHDLAVLRYPEAFPAWTRLYAHTGLRPTIRAARRVIAVSEFSRRETAELCGVDPDRIDVVPNAVDPVFTTAGRAAEGDYVLAVGTLEPRKNLPRAIEAARLAGVELRVVGARGWGGVEAEGAGVRWLGRVADEELAALYRGARCLVYPSLYEGFGIPVAEAMACGAPVVTSRDSAMAEVAGSAAVLVDPLDPRSIAAGIGEVSERGDELRRLGLERAPLYTWSRAAEAAVASYERACA</sequence>
<dbReference type="Pfam" id="PF13439">
    <property type="entry name" value="Glyco_transf_4"/>
    <property type="match status" value="1"/>
</dbReference>
<name>A0A7M2YXK3_9ACTN</name>
<accession>A0A7M2YXK3</accession>
<organism evidence="5 6">
    <name type="scientific">Gaiella occulta</name>
    <dbReference type="NCBI Taxonomy" id="1002870"/>
    <lineage>
        <taxon>Bacteria</taxon>
        <taxon>Bacillati</taxon>
        <taxon>Actinomycetota</taxon>
        <taxon>Thermoleophilia</taxon>
        <taxon>Gaiellales</taxon>
        <taxon>Gaiellaceae</taxon>
        <taxon>Gaiella</taxon>
    </lineage>
</organism>
<keyword evidence="6" id="KW-1185">Reference proteome</keyword>
<dbReference type="GO" id="GO:0009103">
    <property type="term" value="P:lipopolysaccharide biosynthetic process"/>
    <property type="evidence" value="ECO:0007669"/>
    <property type="project" value="TreeGrafter"/>
</dbReference>
<dbReference type="EMBL" id="QQZY01000004">
    <property type="protein sequence ID" value="RDI74309.1"/>
    <property type="molecule type" value="Genomic_DNA"/>
</dbReference>
<gene>
    <name evidence="5" type="ORF">Gocc_1885</name>
</gene>
<dbReference type="Pfam" id="PF00534">
    <property type="entry name" value="Glycos_transf_1"/>
    <property type="match status" value="1"/>
</dbReference>
<evidence type="ECO:0000256" key="2">
    <source>
        <dbReference type="ARBA" id="ARBA00022679"/>
    </source>
</evidence>
<dbReference type="CDD" id="cd03809">
    <property type="entry name" value="GT4_MtfB-like"/>
    <property type="match status" value="1"/>
</dbReference>
<dbReference type="PANTHER" id="PTHR46401">
    <property type="entry name" value="GLYCOSYLTRANSFERASE WBBK-RELATED"/>
    <property type="match status" value="1"/>
</dbReference>
<feature type="domain" description="Glycosyltransferase subfamily 4-like N-terminal" evidence="4">
    <location>
        <begin position="45"/>
        <end position="157"/>
    </location>
</feature>
<proteinExistence type="predicted"/>
<evidence type="ECO:0000259" key="3">
    <source>
        <dbReference type="Pfam" id="PF00534"/>
    </source>
</evidence>
<dbReference type="Gene3D" id="3.40.50.2000">
    <property type="entry name" value="Glycogen Phosphorylase B"/>
    <property type="match status" value="2"/>
</dbReference>
<dbReference type="InterPro" id="IPR001296">
    <property type="entry name" value="Glyco_trans_1"/>
</dbReference>
<evidence type="ECO:0000256" key="1">
    <source>
        <dbReference type="ARBA" id="ARBA00022676"/>
    </source>
</evidence>
<comment type="caution">
    <text evidence="5">The sequence shown here is derived from an EMBL/GenBank/DDBJ whole genome shotgun (WGS) entry which is preliminary data.</text>
</comment>
<dbReference type="PANTHER" id="PTHR46401:SF2">
    <property type="entry name" value="GLYCOSYLTRANSFERASE WBBK-RELATED"/>
    <property type="match status" value="1"/>
</dbReference>
<reference evidence="6" key="2">
    <citation type="journal article" date="2019" name="MicrobiologyOpen">
        <title>High-quality draft genome sequence of Gaiella occulta isolated from a 150 meter deep mineral water borehole and comparison with the genome sequences of other deep-branching lineages of the phylum Actinobacteria.</title>
        <authorList>
            <person name="Severino R."/>
            <person name="Froufe H.J.C."/>
            <person name="Barroso C."/>
            <person name="Albuquerque L."/>
            <person name="Lobo-da-Cunha A."/>
            <person name="da Costa M.S."/>
            <person name="Egas C."/>
        </authorList>
    </citation>
    <scope>NUCLEOTIDE SEQUENCE [LARGE SCALE GENOMIC DNA]</scope>
    <source>
        <strain evidence="6">F2-233</strain>
    </source>
</reference>
<dbReference type="Proteomes" id="UP000254134">
    <property type="component" value="Unassembled WGS sequence"/>
</dbReference>
<protein>
    <submittedName>
        <fullName evidence="5">Glycosyltransferase</fullName>
    </submittedName>
</protein>